<evidence type="ECO:0000313" key="2">
    <source>
        <dbReference type="EMBL" id="GEU57912.1"/>
    </source>
</evidence>
<reference evidence="2" key="1">
    <citation type="journal article" date="2019" name="Sci. Rep.">
        <title>Draft genome of Tanacetum cinerariifolium, the natural source of mosquito coil.</title>
        <authorList>
            <person name="Yamashiro T."/>
            <person name="Shiraishi A."/>
            <person name="Satake H."/>
            <person name="Nakayama K."/>
        </authorList>
    </citation>
    <scope>NUCLEOTIDE SEQUENCE</scope>
</reference>
<dbReference type="AlphaFoldDB" id="A0A6L2LB72"/>
<organism evidence="2">
    <name type="scientific">Tanacetum cinerariifolium</name>
    <name type="common">Dalmatian daisy</name>
    <name type="synonym">Chrysanthemum cinerariifolium</name>
    <dbReference type="NCBI Taxonomy" id="118510"/>
    <lineage>
        <taxon>Eukaryota</taxon>
        <taxon>Viridiplantae</taxon>
        <taxon>Streptophyta</taxon>
        <taxon>Embryophyta</taxon>
        <taxon>Tracheophyta</taxon>
        <taxon>Spermatophyta</taxon>
        <taxon>Magnoliopsida</taxon>
        <taxon>eudicotyledons</taxon>
        <taxon>Gunneridae</taxon>
        <taxon>Pentapetalae</taxon>
        <taxon>asterids</taxon>
        <taxon>campanulids</taxon>
        <taxon>Asterales</taxon>
        <taxon>Asteraceae</taxon>
        <taxon>Asteroideae</taxon>
        <taxon>Anthemideae</taxon>
        <taxon>Anthemidinae</taxon>
        <taxon>Tanacetum</taxon>
    </lineage>
</organism>
<name>A0A6L2LB72_TANCI</name>
<dbReference type="CDD" id="cd09272">
    <property type="entry name" value="RNase_HI_RT_Ty1"/>
    <property type="match status" value="1"/>
</dbReference>
<accession>A0A6L2LB72</accession>
<gene>
    <name evidence="2" type="ORF">Tci_029890</name>
</gene>
<dbReference type="Pfam" id="PF07727">
    <property type="entry name" value="RVT_2"/>
    <property type="match status" value="1"/>
</dbReference>
<dbReference type="EMBL" id="BKCJ010003911">
    <property type="protein sequence ID" value="GEU57912.1"/>
    <property type="molecule type" value="Genomic_DNA"/>
</dbReference>
<protein>
    <submittedName>
        <fullName evidence="2">Uncharacterized mitochondrial protein AtMg00810-like</fullName>
    </submittedName>
</protein>
<comment type="caution">
    <text evidence="2">The sequence shown here is derived from an EMBL/GenBank/DDBJ whole genome shotgun (WGS) entry which is preliminary data.</text>
</comment>
<proteinExistence type="predicted"/>
<feature type="domain" description="Reverse transcriptase Ty1/copia-type" evidence="1">
    <location>
        <begin position="2"/>
        <end position="66"/>
    </location>
</feature>
<dbReference type="PANTHER" id="PTHR11439">
    <property type="entry name" value="GAG-POL-RELATED RETROTRANSPOSON"/>
    <property type="match status" value="1"/>
</dbReference>
<dbReference type="InterPro" id="IPR013103">
    <property type="entry name" value="RVT_2"/>
</dbReference>
<dbReference type="PANTHER" id="PTHR11439:SF509">
    <property type="entry name" value="RNA-DIRECTED DNA POLYMERASE"/>
    <property type="match status" value="1"/>
</dbReference>
<sequence length="154" mass="17572">MTIYQMDVKTEFLNCELKLRATLDLYVCQPEGFDDPDHSKHVYRLKKALYGLKQAPRAWYDTLGMNNLGLWYPKDTAMTLTAYADADHAGCEDTRRCTLGSAQFLRDKLVSWSSKKQKSTTISTTEAEYIAMSGCCAHILLDKIIAYKLRLCLQ</sequence>
<evidence type="ECO:0000259" key="1">
    <source>
        <dbReference type="Pfam" id="PF07727"/>
    </source>
</evidence>